<dbReference type="HOGENOM" id="CLU_3356930_0_0_5"/>
<keyword evidence="2" id="KW-1185">Reference proteome</keyword>
<protein>
    <submittedName>
        <fullName evidence="1">Uncharacterized protein</fullName>
    </submittedName>
</protein>
<evidence type="ECO:0000313" key="2">
    <source>
        <dbReference type="Proteomes" id="UP000004507"/>
    </source>
</evidence>
<reference evidence="1 2" key="1">
    <citation type="submission" date="2006-01" db="EMBL/GenBank/DDBJ databases">
        <authorList>
            <person name="Hagstrom A."/>
            <person name="Ferriera S."/>
            <person name="Johnson J."/>
            <person name="Kravitz S."/>
            <person name="Halpern A."/>
            <person name="Remington K."/>
            <person name="Beeson K."/>
            <person name="Tran B."/>
            <person name="Rogers Y.-H."/>
            <person name="Friedman R."/>
            <person name="Venter J.C."/>
        </authorList>
    </citation>
    <scope>NUCLEOTIDE SEQUENCE [LARGE SCALE GENOMIC DNA]</scope>
    <source>
        <strain evidence="1 2">SKA53</strain>
    </source>
</reference>
<accession>A3V4L7</accession>
<organism evidence="1 2">
    <name type="scientific">Yoonia vestfoldensis SKA53</name>
    <dbReference type="NCBI Taxonomy" id="314232"/>
    <lineage>
        <taxon>Bacteria</taxon>
        <taxon>Pseudomonadati</taxon>
        <taxon>Pseudomonadota</taxon>
        <taxon>Alphaproteobacteria</taxon>
        <taxon>Rhodobacterales</taxon>
        <taxon>Paracoccaceae</taxon>
        <taxon>Yoonia</taxon>
    </lineage>
</organism>
<dbReference type="AlphaFoldDB" id="A3V4L7"/>
<name>A3V4L7_9RHOB</name>
<gene>
    <name evidence="1" type="ORF">SKA53_13596</name>
</gene>
<proteinExistence type="predicted"/>
<evidence type="ECO:0000313" key="1">
    <source>
        <dbReference type="EMBL" id="EAQ06585.1"/>
    </source>
</evidence>
<dbReference type="EMBL" id="AAMS01000004">
    <property type="protein sequence ID" value="EAQ06585.1"/>
    <property type="molecule type" value="Genomic_DNA"/>
</dbReference>
<comment type="caution">
    <text evidence="1">The sequence shown here is derived from an EMBL/GenBank/DDBJ whole genome shotgun (WGS) entry which is preliminary data.</text>
</comment>
<dbReference type="Proteomes" id="UP000004507">
    <property type="component" value="Unassembled WGS sequence"/>
</dbReference>
<sequence length="36" mass="4190">MMSMILKYHTDQETHGQTWLTGAINPVLRLAWAVYL</sequence>